<dbReference type="InParanoid" id="B1L4S8"/>
<evidence type="ECO:0000313" key="2">
    <source>
        <dbReference type="Proteomes" id="UP000001686"/>
    </source>
</evidence>
<dbReference type="KEGG" id="kcr:Kcr_0707"/>
<gene>
    <name evidence="1" type="ordered locus">Kcr_0707</name>
</gene>
<organism evidence="1 2">
    <name type="scientific">Korarchaeum cryptofilum (strain OPF8)</name>
    <dbReference type="NCBI Taxonomy" id="374847"/>
    <lineage>
        <taxon>Archaea</taxon>
        <taxon>Thermoproteota</taxon>
        <taxon>Candidatus Korarchaeia</taxon>
        <taxon>Candidatus Korarchaeales</taxon>
        <taxon>Candidatus Korarchaeaceae</taxon>
        <taxon>Candidatus Korarchaeum</taxon>
    </lineage>
</organism>
<dbReference type="STRING" id="374847.Kcr_0707"/>
<evidence type="ECO:0000313" key="1">
    <source>
        <dbReference type="EMBL" id="ACB07457.1"/>
    </source>
</evidence>
<dbReference type="AlphaFoldDB" id="B1L4S8"/>
<accession>B1L4S8</accession>
<dbReference type="eggNOG" id="arCOG00724">
    <property type="taxonomic scope" value="Archaea"/>
</dbReference>
<dbReference type="HOGENOM" id="CLU_143277_0_0_2"/>
<dbReference type="EnsemblBacteria" id="ACB07457">
    <property type="protein sequence ID" value="ACB07457"/>
    <property type="gene ID" value="Kcr_0707"/>
</dbReference>
<keyword evidence="2" id="KW-1185">Reference proteome</keyword>
<reference evidence="1 2" key="1">
    <citation type="journal article" date="2008" name="Proc. Natl. Acad. Sci. U.S.A.">
        <title>A korarchaeal genome reveals new insights into the evolution of the Archaea.</title>
        <authorList>
            <person name="Elkins J.G."/>
            <person name="Podar M."/>
            <person name="Graham D.E."/>
            <person name="Makarova K.S."/>
            <person name="Wolf Y."/>
            <person name="Randau L."/>
            <person name="Hedlund B.P."/>
            <person name="Brochier-Armanet C."/>
            <person name="Kunin V."/>
            <person name="Anderson I."/>
            <person name="Lapidus A."/>
            <person name="Goltsman E."/>
            <person name="Barry K."/>
            <person name="Koonin E.V."/>
            <person name="Hugenholtz P."/>
            <person name="Kyrpides N."/>
            <person name="Wanner G."/>
            <person name="Richardson P."/>
            <person name="Keller M."/>
            <person name="Stetter K.O."/>
        </authorList>
    </citation>
    <scope>NUCLEOTIDE SEQUENCE [LARGE SCALE GENOMIC DNA]</scope>
    <source>
        <strain evidence="2">OPF8</strain>
    </source>
</reference>
<protein>
    <submittedName>
        <fullName evidence="1">Predicted transcriptional regulator</fullName>
    </submittedName>
</protein>
<name>B1L4S8_KORCO</name>
<dbReference type="Proteomes" id="UP000001686">
    <property type="component" value="Chromosome"/>
</dbReference>
<sequence length="164" mass="18948">MMNVDLLALVFYLCDGRIRGVTRLNKIVFLLQEEFGLNGYNFSASKYGPWSSELADSIDELEREGLIKIEEFSDPIYSFMQENPAKIITASAALMERGKKIFEEISAKNRILAAEMRRKVRSYNSAPITYLLTYVYMKFPSFASNSAIREKVEGWRRMYRLKGV</sequence>
<proteinExistence type="predicted"/>
<dbReference type="EMBL" id="CP000968">
    <property type="protein sequence ID" value="ACB07457.1"/>
    <property type="molecule type" value="Genomic_DNA"/>
</dbReference>